<dbReference type="SUPFAM" id="SSF53807">
    <property type="entry name" value="Helical backbone' metal receptor"/>
    <property type="match status" value="1"/>
</dbReference>
<dbReference type="InterPro" id="IPR033870">
    <property type="entry name" value="FatB"/>
</dbReference>
<dbReference type="RefSeq" id="WP_104052685.1">
    <property type="nucleotide sequence ID" value="NZ_CP076456.1"/>
</dbReference>
<feature type="signal peptide" evidence="5">
    <location>
        <begin position="1"/>
        <end position="22"/>
    </location>
</feature>
<comment type="similarity">
    <text evidence="2">Belongs to the bacterial solute-binding protein 8 family.</text>
</comment>
<dbReference type="Proteomes" id="UP000680588">
    <property type="component" value="Chromosome"/>
</dbReference>
<reference evidence="7" key="1">
    <citation type="submission" date="2021-06" db="EMBL/GenBank/DDBJ databases">
        <title>Novel species in genus Arthrobacter.</title>
        <authorList>
            <person name="Zhang G."/>
        </authorList>
    </citation>
    <scope>NUCLEOTIDE SEQUENCE</scope>
    <source>
        <strain evidence="7">Zg-ZUI122</strain>
    </source>
</reference>
<protein>
    <submittedName>
        <fullName evidence="7">Siderophore ABC transporter substrate-binding protein</fullName>
    </submittedName>
</protein>
<gene>
    <name evidence="7" type="ORF">KG104_14080</name>
</gene>
<dbReference type="PROSITE" id="PS51257">
    <property type="entry name" value="PROKAR_LIPOPROTEIN"/>
    <property type="match status" value="1"/>
</dbReference>
<proteinExistence type="inferred from homology"/>
<dbReference type="PROSITE" id="PS50983">
    <property type="entry name" value="FE_B12_PBP"/>
    <property type="match status" value="1"/>
</dbReference>
<evidence type="ECO:0000313" key="8">
    <source>
        <dbReference type="Proteomes" id="UP000680588"/>
    </source>
</evidence>
<evidence type="ECO:0000256" key="1">
    <source>
        <dbReference type="ARBA" id="ARBA00004196"/>
    </source>
</evidence>
<evidence type="ECO:0000256" key="5">
    <source>
        <dbReference type="SAM" id="SignalP"/>
    </source>
</evidence>
<dbReference type="GO" id="GO:1901678">
    <property type="term" value="P:iron coordination entity transport"/>
    <property type="evidence" value="ECO:0007669"/>
    <property type="project" value="UniProtKB-ARBA"/>
</dbReference>
<evidence type="ECO:0000256" key="2">
    <source>
        <dbReference type="ARBA" id="ARBA00008814"/>
    </source>
</evidence>
<dbReference type="PANTHER" id="PTHR30532">
    <property type="entry name" value="IRON III DICITRATE-BINDING PERIPLASMIC PROTEIN"/>
    <property type="match status" value="1"/>
</dbReference>
<dbReference type="EMBL" id="CP076456">
    <property type="protein sequence ID" value="QWQ35584.1"/>
    <property type="molecule type" value="Genomic_DNA"/>
</dbReference>
<evidence type="ECO:0000256" key="3">
    <source>
        <dbReference type="ARBA" id="ARBA00022448"/>
    </source>
</evidence>
<sequence length="319" mass="33318">MKKTLKSRLVAGTALASLLALSACGSDSSANADATADASEPTMVTVEHTQGTTEVPVNPETVYTFDLGALDTLDALGIEVDGVPAANFPESLSKYGSDDYTKIGSMKEPDFEAISAGAPDLIIMSGRTADSYEEFSKIAPTINLSTDAADPWNSFISNTEIIGDIFGKEAEVEEKLAALETKVEDTKATAADAGNGLIIMTSGGEMTAYGEGSRFGLIHDVLGVATAADIKSEAQHGESVSFEYVAEINPDNLFVIDRDVAVGNAGEVASAVLDNELVMGTKAAKNDRITMLDSSSWYLVGYGLNNVDSMVSAVQDGIS</sequence>
<organism evidence="7 8">
    <name type="scientific">Arthrobacter sunyaminii</name>
    <dbReference type="NCBI Taxonomy" id="2816859"/>
    <lineage>
        <taxon>Bacteria</taxon>
        <taxon>Bacillati</taxon>
        <taxon>Actinomycetota</taxon>
        <taxon>Actinomycetes</taxon>
        <taxon>Micrococcales</taxon>
        <taxon>Micrococcaceae</taxon>
        <taxon>Arthrobacter</taxon>
    </lineage>
</organism>
<dbReference type="InterPro" id="IPR002491">
    <property type="entry name" value="ABC_transptr_periplasmic_BD"/>
</dbReference>
<dbReference type="InterPro" id="IPR051313">
    <property type="entry name" value="Bact_iron-sidero_bind"/>
</dbReference>
<dbReference type="Gene3D" id="3.40.50.1980">
    <property type="entry name" value="Nitrogenase molybdenum iron protein domain"/>
    <property type="match status" value="2"/>
</dbReference>
<keyword evidence="3" id="KW-0813">Transport</keyword>
<evidence type="ECO:0000313" key="7">
    <source>
        <dbReference type="EMBL" id="QWQ35584.1"/>
    </source>
</evidence>
<feature type="chain" id="PRO_5039344121" evidence="5">
    <location>
        <begin position="23"/>
        <end position="319"/>
    </location>
</feature>
<dbReference type="PANTHER" id="PTHR30532:SF28">
    <property type="entry name" value="PETROBACTIN-BINDING PROTEIN YCLQ"/>
    <property type="match status" value="1"/>
</dbReference>
<evidence type="ECO:0000256" key="4">
    <source>
        <dbReference type="ARBA" id="ARBA00022729"/>
    </source>
</evidence>
<dbReference type="AlphaFoldDB" id="A0A975PEL9"/>
<name>A0A975PEL9_9MICC</name>
<dbReference type="KEGG" id="asun:KG104_14080"/>
<keyword evidence="8" id="KW-1185">Reference proteome</keyword>
<evidence type="ECO:0000259" key="6">
    <source>
        <dbReference type="PROSITE" id="PS50983"/>
    </source>
</evidence>
<feature type="domain" description="Fe/B12 periplasmic-binding" evidence="6">
    <location>
        <begin position="61"/>
        <end position="319"/>
    </location>
</feature>
<accession>A0A975PEL9</accession>
<keyword evidence="4 5" id="KW-0732">Signal</keyword>
<dbReference type="GO" id="GO:0030288">
    <property type="term" value="C:outer membrane-bounded periplasmic space"/>
    <property type="evidence" value="ECO:0007669"/>
    <property type="project" value="TreeGrafter"/>
</dbReference>
<dbReference type="Pfam" id="PF01497">
    <property type="entry name" value="Peripla_BP_2"/>
    <property type="match status" value="1"/>
</dbReference>
<comment type="subcellular location">
    <subcellularLocation>
        <location evidence="1">Cell envelope</location>
    </subcellularLocation>
</comment>
<dbReference type="CDD" id="cd01140">
    <property type="entry name" value="FatB"/>
    <property type="match status" value="1"/>
</dbReference>